<sequence>MPAVGEQAPRSGEADEGDHSDNESGQRTLVVNGTYILPLAVFSFGIRVPVGTTVMNVLVIVMPSVVNVVFSTTVVNRVVDPVTVVIDGVAVGPRTGRDEDISTEDERRADELDAEDEGLEEWEVGLETGMDEDEDAEVEREMDVDVDKEVGGGTDELVVESDEDEVVELLVEDPLVVLVVEDMLEAPDEEDDEDEDEDDDDEVVVDEDKEVVVDEDKEVVVDEDKEVVVEDDVRDVDEEVCEVCEVELVLREVSVAEPGEDDVDRTEVVVVAVPDVL</sequence>
<comment type="caution">
    <text evidence="1">The sequence shown here is derived from an EMBL/GenBank/DDBJ whole genome shotgun (WGS) entry which is preliminary data.</text>
</comment>
<keyword evidence="2" id="KW-1185">Reference proteome</keyword>
<dbReference type="EMBL" id="JANSHE010005725">
    <property type="protein sequence ID" value="KAJ2969611.1"/>
    <property type="molecule type" value="Genomic_DNA"/>
</dbReference>
<evidence type="ECO:0000313" key="1">
    <source>
        <dbReference type="EMBL" id="KAJ2969611.1"/>
    </source>
</evidence>
<protein>
    <submittedName>
        <fullName evidence="1">Uncharacterized protein</fullName>
    </submittedName>
</protein>
<evidence type="ECO:0000313" key="2">
    <source>
        <dbReference type="Proteomes" id="UP001144978"/>
    </source>
</evidence>
<accession>A0ACC1MTM1</accession>
<gene>
    <name evidence="1" type="ORF">NUW54_g12922</name>
</gene>
<proteinExistence type="predicted"/>
<reference evidence="1" key="1">
    <citation type="submission" date="2022-08" db="EMBL/GenBank/DDBJ databases">
        <title>Genome Sequence of Pycnoporus sanguineus.</title>
        <authorList>
            <person name="Buettner E."/>
        </authorList>
    </citation>
    <scope>NUCLEOTIDE SEQUENCE</scope>
    <source>
        <strain evidence="1">CG-C14</strain>
    </source>
</reference>
<name>A0ACC1MTM1_9APHY</name>
<dbReference type="Proteomes" id="UP001144978">
    <property type="component" value="Unassembled WGS sequence"/>
</dbReference>
<organism evidence="1 2">
    <name type="scientific">Trametes sanguinea</name>
    <dbReference type="NCBI Taxonomy" id="158606"/>
    <lineage>
        <taxon>Eukaryota</taxon>
        <taxon>Fungi</taxon>
        <taxon>Dikarya</taxon>
        <taxon>Basidiomycota</taxon>
        <taxon>Agaricomycotina</taxon>
        <taxon>Agaricomycetes</taxon>
        <taxon>Polyporales</taxon>
        <taxon>Polyporaceae</taxon>
        <taxon>Trametes</taxon>
    </lineage>
</organism>